<dbReference type="GO" id="GO:0044218">
    <property type="term" value="C:other organism cell membrane"/>
    <property type="evidence" value="ECO:0007669"/>
    <property type="project" value="UniProtKB-KW"/>
</dbReference>
<protein>
    <submittedName>
        <fullName evidence="6">Uncharacterized protein</fullName>
    </submittedName>
</protein>
<comment type="caution">
    <text evidence="6">The sequence shown here is derived from an EMBL/GenBank/DDBJ whole genome shotgun (WGS) entry which is preliminary data.</text>
</comment>
<dbReference type="AlphaFoldDB" id="A0ABD3W8Q4"/>
<gene>
    <name evidence="6" type="ORF">ACJMK2_038352</name>
</gene>
<dbReference type="InterPro" id="IPR015926">
    <property type="entry name" value="Cytolysin/lectin"/>
</dbReference>
<reference evidence="6 7" key="1">
    <citation type="submission" date="2024-11" db="EMBL/GenBank/DDBJ databases">
        <title>Chromosome-level genome assembly of the freshwater bivalve Anodonta woodiana.</title>
        <authorList>
            <person name="Chen X."/>
        </authorList>
    </citation>
    <scope>NUCLEOTIDE SEQUENCE [LARGE SCALE GENOMIC DNA]</scope>
    <source>
        <strain evidence="6">MN2024</strain>
        <tissue evidence="6">Gills</tissue>
    </source>
</reference>
<dbReference type="EMBL" id="JBJQND010000007">
    <property type="protein sequence ID" value="KAL3870275.1"/>
    <property type="molecule type" value="Genomic_DNA"/>
</dbReference>
<proteinExistence type="predicted"/>
<evidence type="ECO:0000256" key="5">
    <source>
        <dbReference type="ARBA" id="ARBA00023331"/>
    </source>
</evidence>
<dbReference type="PANTHER" id="PTHR40388:SF1">
    <property type="entry name" value="BRYOPORIN"/>
    <property type="match status" value="1"/>
</dbReference>
<evidence type="ECO:0000313" key="7">
    <source>
        <dbReference type="Proteomes" id="UP001634394"/>
    </source>
</evidence>
<dbReference type="Pfam" id="PF06369">
    <property type="entry name" value="Anemone_cytotox"/>
    <property type="match status" value="1"/>
</dbReference>
<dbReference type="SUPFAM" id="SSF63724">
    <property type="entry name" value="Cytolysin/lectin"/>
    <property type="match status" value="1"/>
</dbReference>
<dbReference type="Gene3D" id="2.60.270.20">
    <property type="entry name" value="Cytolysin/lectin"/>
    <property type="match status" value="1"/>
</dbReference>
<dbReference type="InterPro" id="IPR009104">
    <property type="entry name" value="Anemon_actinoporin-like"/>
</dbReference>
<organism evidence="6 7">
    <name type="scientific">Sinanodonta woodiana</name>
    <name type="common">Chinese pond mussel</name>
    <name type="synonym">Anodonta woodiana</name>
    <dbReference type="NCBI Taxonomy" id="1069815"/>
    <lineage>
        <taxon>Eukaryota</taxon>
        <taxon>Metazoa</taxon>
        <taxon>Spiralia</taxon>
        <taxon>Lophotrochozoa</taxon>
        <taxon>Mollusca</taxon>
        <taxon>Bivalvia</taxon>
        <taxon>Autobranchia</taxon>
        <taxon>Heteroconchia</taxon>
        <taxon>Palaeoheterodonta</taxon>
        <taxon>Unionida</taxon>
        <taxon>Unionoidea</taxon>
        <taxon>Unionidae</taxon>
        <taxon>Unioninae</taxon>
        <taxon>Sinanodonta</taxon>
    </lineage>
</organism>
<keyword evidence="5" id="KW-0166">Nematocyst</keyword>
<comment type="subcellular location">
    <subcellularLocation>
        <location evidence="2">Nematocyst</location>
    </subcellularLocation>
    <subcellularLocation>
        <location evidence="1">Target cell membrane</location>
    </subcellularLocation>
</comment>
<name>A0ABD3W8Q4_SINWO</name>
<keyword evidence="4" id="KW-0472">Membrane</keyword>
<accession>A0ABD3W8Q4</accession>
<keyword evidence="3" id="KW-1052">Target cell membrane</keyword>
<keyword evidence="4" id="KW-1053">Target membrane</keyword>
<dbReference type="PANTHER" id="PTHR40388">
    <property type="entry name" value="BRYOPORIN"/>
    <property type="match status" value="1"/>
</dbReference>
<sequence>MWSVPYDYNLYSNWLGVGISAPGVTKNGEGNTWFNQMYHDSSSDTLGFSRKEYYSESSTLIYKDDKLQISGIMTTGHHAIVRITVRPVNDSDLADFHANGS</sequence>
<evidence type="ECO:0000256" key="1">
    <source>
        <dbReference type="ARBA" id="ARBA00004175"/>
    </source>
</evidence>
<evidence type="ECO:0000313" key="6">
    <source>
        <dbReference type="EMBL" id="KAL3870275.1"/>
    </source>
</evidence>
<evidence type="ECO:0000256" key="3">
    <source>
        <dbReference type="ARBA" id="ARBA00022537"/>
    </source>
</evidence>
<dbReference type="Proteomes" id="UP001634394">
    <property type="component" value="Unassembled WGS sequence"/>
</dbReference>
<dbReference type="InterPro" id="IPR050677">
    <property type="entry name" value="Actinoporin_PFT"/>
</dbReference>
<keyword evidence="7" id="KW-1185">Reference proteome</keyword>
<evidence type="ECO:0000256" key="4">
    <source>
        <dbReference type="ARBA" id="ARBA00023298"/>
    </source>
</evidence>
<evidence type="ECO:0000256" key="2">
    <source>
        <dbReference type="ARBA" id="ARBA00004532"/>
    </source>
</evidence>
<dbReference type="GO" id="GO:0042151">
    <property type="term" value="C:nematocyst"/>
    <property type="evidence" value="ECO:0007669"/>
    <property type="project" value="UniProtKB-SubCell"/>
</dbReference>